<dbReference type="EMBL" id="MG837053">
    <property type="protein sequence ID" value="AVR52580.1"/>
    <property type="molecule type" value="Genomic_DNA"/>
</dbReference>
<organism evidence="2">
    <name type="scientific">Streptomyces sp. FXJ1.235</name>
    <dbReference type="NCBI Taxonomy" id="1454112"/>
    <lineage>
        <taxon>Bacteria</taxon>
        <taxon>Bacillati</taxon>
        <taxon>Actinomycetota</taxon>
        <taxon>Actinomycetes</taxon>
        <taxon>Kitasatosporales</taxon>
        <taxon>Streptomycetaceae</taxon>
        <taxon>Streptomyces</taxon>
    </lineage>
</organism>
<protein>
    <submittedName>
        <fullName evidence="2">Uncharacterized protein</fullName>
    </submittedName>
</protein>
<feature type="compositionally biased region" description="Basic and acidic residues" evidence="1">
    <location>
        <begin position="22"/>
        <end position="37"/>
    </location>
</feature>
<accession>A0A2R3ZPZ1</accession>
<evidence type="ECO:0000313" key="2">
    <source>
        <dbReference type="EMBL" id="AVR52580.1"/>
    </source>
</evidence>
<reference evidence="2" key="1">
    <citation type="journal article" date="2018" name="Mar. Drugs">
        <title>Identification and Characterization of Mycemycin Biosynthetic Gene Clusters in Streptomyces olivaceus FXJ8.012 and Streptomyces sp. FXJ1.235.</title>
        <authorList>
            <person name="Song F."/>
            <person name="Liu N."/>
            <person name="Liu M."/>
            <person name="Chen Y."/>
            <person name="Huang Y."/>
        </authorList>
    </citation>
    <scope>NUCLEOTIDE SEQUENCE</scope>
</reference>
<feature type="region of interest" description="Disordered" evidence="1">
    <location>
        <begin position="1"/>
        <end position="47"/>
    </location>
</feature>
<feature type="compositionally biased region" description="Polar residues" evidence="1">
    <location>
        <begin position="38"/>
        <end position="47"/>
    </location>
</feature>
<dbReference type="AlphaFoldDB" id="A0A2R3ZPZ1"/>
<name>A0A2R3ZPZ1_9ACTN</name>
<proteinExistence type="predicted"/>
<sequence>MAGIGQGAPHLRRDGPQVATLLREDVTGHPRHGRTDTRGTPSGTHGA</sequence>
<evidence type="ECO:0000256" key="1">
    <source>
        <dbReference type="SAM" id="MobiDB-lite"/>
    </source>
</evidence>